<dbReference type="AlphaFoldDB" id="A0A3R8T3X3"/>
<gene>
    <name evidence="2" type="ORF">EHV23_06160</name>
</gene>
<sequence length="196" mass="20073">MKLHADRHDDLNAITAYGEGWVEVSGIRHGGALLIRPEGPVLPWDVAGFEALTPDILLALGGPTVLAPAAGTVPAGTAAGTAAPPVQAAPPPMRTGATPLQTDTTPETVLPPQAGHDHPGGLPANATSGDAPAFPRPEVILLGTGNRLQFPHPRLTRPLQQAGIGLEAMDTVAACRTYNILMAEGRQVLAALLPTG</sequence>
<dbReference type="SUPFAM" id="SSF64076">
    <property type="entry name" value="MTH938-like"/>
    <property type="match status" value="2"/>
</dbReference>
<dbReference type="PANTHER" id="PTHR21192">
    <property type="entry name" value="NUCLEAR PROTEIN E3-3"/>
    <property type="match status" value="1"/>
</dbReference>
<evidence type="ECO:0008006" key="4">
    <source>
        <dbReference type="Google" id="ProtNLM"/>
    </source>
</evidence>
<evidence type="ECO:0000313" key="2">
    <source>
        <dbReference type="EMBL" id="RRN45728.1"/>
    </source>
</evidence>
<keyword evidence="3" id="KW-1185">Reference proteome</keyword>
<dbReference type="Gene3D" id="3.40.1230.10">
    <property type="entry name" value="MTH938-like"/>
    <property type="match status" value="2"/>
</dbReference>
<reference evidence="2 3" key="1">
    <citation type="submission" date="2018-11" db="EMBL/GenBank/DDBJ databases">
        <title>Genome sequencing of Lautropia sp. KCOM 2505 (= ChDC F240).</title>
        <authorList>
            <person name="Kook J.-K."/>
            <person name="Park S.-N."/>
            <person name="Lim Y.K."/>
        </authorList>
    </citation>
    <scope>NUCLEOTIDE SEQUENCE [LARGE SCALE GENOMIC DNA]</scope>
    <source>
        <strain evidence="2 3">KCOM 2505</strain>
    </source>
</reference>
<dbReference type="InterPro" id="IPR007523">
    <property type="entry name" value="NDUFAF3/AAMDC"/>
</dbReference>
<proteinExistence type="predicted"/>
<evidence type="ECO:0000256" key="1">
    <source>
        <dbReference type="SAM" id="MobiDB-lite"/>
    </source>
</evidence>
<dbReference type="Proteomes" id="UP000270261">
    <property type="component" value="Unassembled WGS sequence"/>
</dbReference>
<accession>A0A3R8T3X3</accession>
<dbReference type="OrthoDB" id="9800373at2"/>
<feature type="compositionally biased region" description="Polar residues" evidence="1">
    <location>
        <begin position="98"/>
        <end position="107"/>
    </location>
</feature>
<feature type="compositionally biased region" description="Low complexity" evidence="1">
    <location>
        <begin position="76"/>
        <end position="86"/>
    </location>
</feature>
<evidence type="ECO:0000313" key="3">
    <source>
        <dbReference type="Proteomes" id="UP000270261"/>
    </source>
</evidence>
<protein>
    <recommendedName>
        <fullName evidence="4">Xcc1710-like domain-containing protein</fullName>
    </recommendedName>
</protein>
<comment type="caution">
    <text evidence="2">The sequence shown here is derived from an EMBL/GenBank/DDBJ whole genome shotgun (WGS) entry which is preliminary data.</text>
</comment>
<dbReference type="Pfam" id="PF04430">
    <property type="entry name" value="DUF498"/>
    <property type="match status" value="1"/>
</dbReference>
<name>A0A3R8T3X3_9BURK</name>
<dbReference type="RefSeq" id="WP_125095156.1">
    <property type="nucleotide sequence ID" value="NZ_RRUE01000001.1"/>
</dbReference>
<dbReference type="InterPro" id="IPR036748">
    <property type="entry name" value="MTH938-like_sf"/>
</dbReference>
<dbReference type="PANTHER" id="PTHR21192:SF2">
    <property type="entry name" value="NADH DEHYDROGENASE [UBIQUINONE] 1 ALPHA SUBCOMPLEX ASSEMBLY FACTOR 3"/>
    <property type="match status" value="1"/>
</dbReference>
<feature type="region of interest" description="Disordered" evidence="1">
    <location>
        <begin position="76"/>
        <end position="135"/>
    </location>
</feature>
<organism evidence="2 3">
    <name type="scientific">Lautropia dentalis</name>
    <dbReference type="NCBI Taxonomy" id="2490857"/>
    <lineage>
        <taxon>Bacteria</taxon>
        <taxon>Pseudomonadati</taxon>
        <taxon>Pseudomonadota</taxon>
        <taxon>Betaproteobacteria</taxon>
        <taxon>Burkholderiales</taxon>
        <taxon>Burkholderiaceae</taxon>
        <taxon>Lautropia</taxon>
    </lineage>
</organism>
<dbReference type="EMBL" id="RRUE01000001">
    <property type="protein sequence ID" value="RRN45728.1"/>
    <property type="molecule type" value="Genomic_DNA"/>
</dbReference>